<dbReference type="Gene3D" id="3.30.465.10">
    <property type="match status" value="2"/>
</dbReference>
<dbReference type="InterPro" id="IPR012951">
    <property type="entry name" value="BBE"/>
</dbReference>
<evidence type="ECO:0000259" key="7">
    <source>
        <dbReference type="PROSITE" id="PS51387"/>
    </source>
</evidence>
<feature type="signal peptide" evidence="6">
    <location>
        <begin position="1"/>
        <end position="23"/>
    </location>
</feature>
<sequence length="383" mass="42139">MKALAGVLINVLLLSGVVVGALGNYCLPSDSCWPTSAVVSIFKNEMLTDGKTTVLVEGDQGWPGKSLTYNQALAKTPGMVVYATTVLHIRRAIQFAKQHNIKISVVSSGHSFLGRCGDEGAMQISVVNMKDIQIDLDCPESPFGCITTQSGVTWGEAFREASILHRGATSTISKEDREKTDLSSSYLSESGLSLGGCQINEYSSFYEYEMTIPNSTYGVTYIGGSLIQEDLLSISTSDTFVKHYTKAYERSKIDPTYNLIGTATWVGGAVKDIPVDEVPVHPGWRNAIFSFTAGTGWDPVTTDPTDRIQGVKEFHEDLARFSSGKYYNEAEPDMAPSQWKKEFWSDSAYEKLVDIKKAWDPQNIFTCNQCIGSDWMRNEPVFG</sequence>
<gene>
    <name evidence="8" type="ORF">EB796_013646</name>
</gene>
<dbReference type="Pfam" id="PF01565">
    <property type="entry name" value="FAD_binding_4"/>
    <property type="match status" value="1"/>
</dbReference>
<dbReference type="Gene3D" id="3.40.462.20">
    <property type="match status" value="1"/>
</dbReference>
<evidence type="ECO:0000256" key="6">
    <source>
        <dbReference type="SAM" id="SignalP"/>
    </source>
</evidence>
<dbReference type="InterPro" id="IPR016166">
    <property type="entry name" value="FAD-bd_PCMH"/>
</dbReference>
<comment type="caution">
    <text evidence="8">The sequence shown here is derived from an EMBL/GenBank/DDBJ whole genome shotgun (WGS) entry which is preliminary data.</text>
</comment>
<dbReference type="EMBL" id="VXIV02001993">
    <property type="protein sequence ID" value="KAF6028059.1"/>
    <property type="molecule type" value="Genomic_DNA"/>
</dbReference>
<keyword evidence="4" id="KW-0274">FAD</keyword>
<dbReference type="GO" id="GO:0016491">
    <property type="term" value="F:oxidoreductase activity"/>
    <property type="evidence" value="ECO:0007669"/>
    <property type="project" value="UniProtKB-KW"/>
</dbReference>
<dbReference type="GO" id="GO:0071949">
    <property type="term" value="F:FAD binding"/>
    <property type="evidence" value="ECO:0007669"/>
    <property type="project" value="InterPro"/>
</dbReference>
<dbReference type="SUPFAM" id="SSF56176">
    <property type="entry name" value="FAD-binding/transporter-associated domain-like"/>
    <property type="match status" value="1"/>
</dbReference>
<organism evidence="8 9">
    <name type="scientific">Bugula neritina</name>
    <name type="common">Brown bryozoan</name>
    <name type="synonym">Sertularia neritina</name>
    <dbReference type="NCBI Taxonomy" id="10212"/>
    <lineage>
        <taxon>Eukaryota</taxon>
        <taxon>Metazoa</taxon>
        <taxon>Spiralia</taxon>
        <taxon>Lophotrochozoa</taxon>
        <taxon>Bryozoa</taxon>
        <taxon>Gymnolaemata</taxon>
        <taxon>Cheilostomatida</taxon>
        <taxon>Flustrina</taxon>
        <taxon>Buguloidea</taxon>
        <taxon>Bugulidae</taxon>
        <taxon>Bugula</taxon>
    </lineage>
</organism>
<proteinExistence type="inferred from homology"/>
<dbReference type="OrthoDB" id="9983560at2759"/>
<evidence type="ECO:0000256" key="4">
    <source>
        <dbReference type="ARBA" id="ARBA00022827"/>
    </source>
</evidence>
<dbReference type="InterPro" id="IPR006094">
    <property type="entry name" value="Oxid_FAD_bind_N"/>
</dbReference>
<dbReference type="InterPro" id="IPR036318">
    <property type="entry name" value="FAD-bd_PCMH-like_sf"/>
</dbReference>
<evidence type="ECO:0000256" key="2">
    <source>
        <dbReference type="ARBA" id="ARBA00005466"/>
    </source>
</evidence>
<evidence type="ECO:0000313" key="9">
    <source>
        <dbReference type="Proteomes" id="UP000593567"/>
    </source>
</evidence>
<dbReference type="InterPro" id="IPR016169">
    <property type="entry name" value="FAD-bd_PCMH_sub2"/>
</dbReference>
<dbReference type="PROSITE" id="PS51387">
    <property type="entry name" value="FAD_PCMH"/>
    <property type="match status" value="1"/>
</dbReference>
<reference evidence="8" key="1">
    <citation type="submission" date="2020-06" db="EMBL/GenBank/DDBJ databases">
        <title>Draft genome of Bugula neritina, a colonial animal packing powerful symbionts and potential medicines.</title>
        <authorList>
            <person name="Rayko M."/>
        </authorList>
    </citation>
    <scope>NUCLEOTIDE SEQUENCE [LARGE SCALE GENOMIC DNA]</scope>
    <source>
        <strain evidence="8">Kwan_BN1</strain>
    </source>
</reference>
<dbReference type="PANTHER" id="PTHR42973">
    <property type="entry name" value="BINDING OXIDOREDUCTASE, PUTATIVE (AFU_ORTHOLOGUE AFUA_1G17690)-RELATED"/>
    <property type="match status" value="1"/>
</dbReference>
<evidence type="ECO:0000313" key="8">
    <source>
        <dbReference type="EMBL" id="KAF6028059.1"/>
    </source>
</evidence>
<keyword evidence="3" id="KW-0285">Flavoprotein</keyword>
<dbReference type="PANTHER" id="PTHR42973:SF39">
    <property type="entry name" value="FAD-BINDING PCMH-TYPE DOMAIN-CONTAINING PROTEIN"/>
    <property type="match status" value="1"/>
</dbReference>
<keyword evidence="9" id="KW-1185">Reference proteome</keyword>
<keyword evidence="5" id="KW-0560">Oxidoreductase</keyword>
<dbReference type="Pfam" id="PF08031">
    <property type="entry name" value="BBE"/>
    <property type="match status" value="1"/>
</dbReference>
<name>A0A7J7JNZ7_BUGNE</name>
<comment type="similarity">
    <text evidence="2">Belongs to the oxygen-dependent FAD-linked oxidoreductase family.</text>
</comment>
<dbReference type="InterPro" id="IPR050416">
    <property type="entry name" value="FAD-linked_Oxidoreductase"/>
</dbReference>
<dbReference type="AlphaFoldDB" id="A0A7J7JNZ7"/>
<feature type="domain" description="FAD-binding PCMH-type" evidence="7">
    <location>
        <begin position="73"/>
        <end position="283"/>
    </location>
</feature>
<evidence type="ECO:0000256" key="5">
    <source>
        <dbReference type="ARBA" id="ARBA00023002"/>
    </source>
</evidence>
<evidence type="ECO:0000256" key="1">
    <source>
        <dbReference type="ARBA" id="ARBA00001974"/>
    </source>
</evidence>
<dbReference type="Proteomes" id="UP000593567">
    <property type="component" value="Unassembled WGS sequence"/>
</dbReference>
<accession>A0A7J7JNZ7</accession>
<evidence type="ECO:0000256" key="3">
    <source>
        <dbReference type="ARBA" id="ARBA00022630"/>
    </source>
</evidence>
<feature type="chain" id="PRO_5029499215" description="FAD-binding PCMH-type domain-containing protein" evidence="6">
    <location>
        <begin position="24"/>
        <end position="383"/>
    </location>
</feature>
<keyword evidence="6" id="KW-0732">Signal</keyword>
<protein>
    <recommendedName>
        <fullName evidence="7">FAD-binding PCMH-type domain-containing protein</fullName>
    </recommendedName>
</protein>
<comment type="cofactor">
    <cofactor evidence="1">
        <name>FAD</name>
        <dbReference type="ChEBI" id="CHEBI:57692"/>
    </cofactor>
</comment>